<sequence>MMLSKFVRAQLIIFSILTVIGVVAMATIYVQVPAMLGIGRYGVTVKLASTGGLYKNANVAYRGTNIGKVEEVRLTPDGVDAKLSIESSYKIPSDLEAWVKSVSAVGEQYVDLIPNTSSGPDLGNGDVIPVERTKLPQDVGPMLDQADRLLAGVADTRLQTVIDEAFNAFNGTGPDLQKLLDSARLFIQEANSNVDQTKTLIDQIGPLLDTQNDTSDDIRAWTQNLARFTDQLRRSDPQLRSLLERGPGVAAQADKLFQDLKPTLPLLLANLVSVGQVGVIYHASIEQLLVLYPPIVAALITAATNGPRDEGALVDFQIQFNDPPACTTGFLPTDQRRSGKDITVPDTPTNLFCKVPQDDPIAVRGARNAPCMEVPGKRAATPEQCKSEEGYVPLGTNPPFGPPQPVAPGAAAPASYEPSTTAKQYDAQTGTFIGSDGKTYSQPGIAPGGAARTPTDWKTMMTEQQGK</sequence>
<dbReference type="Pfam" id="PF02470">
    <property type="entry name" value="MlaD"/>
    <property type="match status" value="1"/>
</dbReference>
<dbReference type="InterPro" id="IPR024516">
    <property type="entry name" value="Mce_C"/>
</dbReference>
<evidence type="ECO:0000259" key="2">
    <source>
        <dbReference type="Pfam" id="PF02470"/>
    </source>
</evidence>
<feature type="domain" description="Mammalian cell entry C-terminal" evidence="3">
    <location>
        <begin position="121"/>
        <end position="291"/>
    </location>
</feature>
<dbReference type="InterPro" id="IPR005693">
    <property type="entry name" value="Mce"/>
</dbReference>
<proteinExistence type="predicted"/>
<organism evidence="4 5">
    <name type="scientific">Antrihabitans cavernicola</name>
    <dbReference type="NCBI Taxonomy" id="2495913"/>
    <lineage>
        <taxon>Bacteria</taxon>
        <taxon>Bacillati</taxon>
        <taxon>Actinomycetota</taxon>
        <taxon>Actinomycetes</taxon>
        <taxon>Mycobacteriales</taxon>
        <taxon>Nocardiaceae</taxon>
        <taxon>Antrihabitans</taxon>
    </lineage>
</organism>
<dbReference type="Pfam" id="PF11887">
    <property type="entry name" value="Mce4_CUP1"/>
    <property type="match status" value="1"/>
</dbReference>
<evidence type="ECO:0000313" key="5">
    <source>
        <dbReference type="Proteomes" id="UP000322244"/>
    </source>
</evidence>
<evidence type="ECO:0000313" key="4">
    <source>
        <dbReference type="EMBL" id="KAA0021934.1"/>
    </source>
</evidence>
<evidence type="ECO:0000256" key="1">
    <source>
        <dbReference type="SAM" id="MobiDB-lite"/>
    </source>
</evidence>
<dbReference type="InterPro" id="IPR052336">
    <property type="entry name" value="MlaD_Phospholipid_Transporter"/>
</dbReference>
<dbReference type="NCBIfam" id="TIGR00996">
    <property type="entry name" value="Mtu_fam_mce"/>
    <property type="match status" value="1"/>
</dbReference>
<dbReference type="PANTHER" id="PTHR33371:SF16">
    <property type="entry name" value="MCE-FAMILY PROTEIN MCE3F"/>
    <property type="match status" value="1"/>
</dbReference>
<comment type="caution">
    <text evidence="4">The sequence shown here is derived from an EMBL/GenBank/DDBJ whole genome shotgun (WGS) entry which is preliminary data.</text>
</comment>
<dbReference type="AlphaFoldDB" id="A0A5A7S8X2"/>
<name>A0A5A7S8X2_9NOCA</name>
<feature type="region of interest" description="Disordered" evidence="1">
    <location>
        <begin position="397"/>
        <end position="467"/>
    </location>
</feature>
<dbReference type="GO" id="GO:0005576">
    <property type="term" value="C:extracellular region"/>
    <property type="evidence" value="ECO:0007669"/>
    <property type="project" value="TreeGrafter"/>
</dbReference>
<gene>
    <name evidence="4" type="ORF">FOY51_16230</name>
</gene>
<protein>
    <submittedName>
        <fullName evidence="4">MCE family protein</fullName>
    </submittedName>
</protein>
<accession>A0A5A7S8X2</accession>
<dbReference type="EMBL" id="VLNY01000007">
    <property type="protein sequence ID" value="KAA0021934.1"/>
    <property type="molecule type" value="Genomic_DNA"/>
</dbReference>
<evidence type="ECO:0000259" key="3">
    <source>
        <dbReference type="Pfam" id="PF11887"/>
    </source>
</evidence>
<dbReference type="Proteomes" id="UP000322244">
    <property type="component" value="Unassembled WGS sequence"/>
</dbReference>
<dbReference type="InterPro" id="IPR003399">
    <property type="entry name" value="Mce/MlaD"/>
</dbReference>
<feature type="domain" description="Mce/MlaD" evidence="2">
    <location>
        <begin position="41"/>
        <end position="114"/>
    </location>
</feature>
<dbReference type="OrthoDB" id="4741753at2"/>
<reference evidence="4 5" key="1">
    <citation type="submission" date="2019-07" db="EMBL/GenBank/DDBJ databases">
        <title>Rhodococcus cavernicolus sp. nov., isolated from a cave.</title>
        <authorList>
            <person name="Lee S.D."/>
        </authorList>
    </citation>
    <scope>NUCLEOTIDE SEQUENCE [LARGE SCALE GENOMIC DNA]</scope>
    <source>
        <strain evidence="4 5">C1-24</strain>
    </source>
</reference>
<feature type="compositionally biased region" description="Polar residues" evidence="1">
    <location>
        <begin position="417"/>
        <end position="442"/>
    </location>
</feature>
<dbReference type="RefSeq" id="WP_149431297.1">
    <property type="nucleotide sequence ID" value="NZ_VLNY01000007.1"/>
</dbReference>
<dbReference type="PANTHER" id="PTHR33371">
    <property type="entry name" value="INTERMEMBRANE PHOSPHOLIPID TRANSPORT SYSTEM BINDING PROTEIN MLAD-RELATED"/>
    <property type="match status" value="1"/>
</dbReference>
<keyword evidence="5" id="KW-1185">Reference proteome</keyword>